<keyword evidence="2" id="KW-1185">Reference proteome</keyword>
<dbReference type="InParanoid" id="A0A1Y2E0Q0"/>
<proteinExistence type="predicted"/>
<dbReference type="GeneID" id="63770216"/>
<organism evidence="1 2">
    <name type="scientific">Pseudomassariella vexata</name>
    <dbReference type="NCBI Taxonomy" id="1141098"/>
    <lineage>
        <taxon>Eukaryota</taxon>
        <taxon>Fungi</taxon>
        <taxon>Dikarya</taxon>
        <taxon>Ascomycota</taxon>
        <taxon>Pezizomycotina</taxon>
        <taxon>Sordariomycetes</taxon>
        <taxon>Xylariomycetidae</taxon>
        <taxon>Amphisphaeriales</taxon>
        <taxon>Pseudomassariaceae</taxon>
        <taxon>Pseudomassariella</taxon>
    </lineage>
</organism>
<evidence type="ECO:0000313" key="2">
    <source>
        <dbReference type="Proteomes" id="UP000193689"/>
    </source>
</evidence>
<gene>
    <name evidence="1" type="ORF">BCR38DRAFT_190356</name>
</gene>
<accession>A0A1Y2E0Q0</accession>
<dbReference type="Proteomes" id="UP000193689">
    <property type="component" value="Unassembled WGS sequence"/>
</dbReference>
<evidence type="ECO:0000313" key="1">
    <source>
        <dbReference type="EMBL" id="ORY65057.1"/>
    </source>
</evidence>
<name>A0A1Y2E0Q0_9PEZI</name>
<comment type="caution">
    <text evidence="1">The sequence shown here is derived from an EMBL/GenBank/DDBJ whole genome shotgun (WGS) entry which is preliminary data.</text>
</comment>
<sequence length="144" mass="15579">MFIAVLFALKCSRVPKARKRLTCSSESESDLQLNSRMSSRAGLASSQAAAYGAPIFMTSVFISKASEHTTLKACFHLFLHAPSAAGLALSGILPARLRTFKAWECRSLHTAPTLSSLLPIMESCIFIKVMISAILPNFVTQCAL</sequence>
<reference evidence="1 2" key="1">
    <citation type="submission" date="2016-07" db="EMBL/GenBank/DDBJ databases">
        <title>Pervasive Adenine N6-methylation of Active Genes in Fungi.</title>
        <authorList>
            <consortium name="DOE Joint Genome Institute"/>
            <person name="Mondo S.J."/>
            <person name="Dannebaum R.O."/>
            <person name="Kuo R.C."/>
            <person name="Labutti K."/>
            <person name="Haridas S."/>
            <person name="Kuo A."/>
            <person name="Salamov A."/>
            <person name="Ahrendt S.R."/>
            <person name="Lipzen A."/>
            <person name="Sullivan W."/>
            <person name="Andreopoulos W.B."/>
            <person name="Clum A."/>
            <person name="Lindquist E."/>
            <person name="Daum C."/>
            <person name="Ramamoorthy G.K."/>
            <person name="Gryganskyi A."/>
            <person name="Culley D."/>
            <person name="Magnuson J.K."/>
            <person name="James T.Y."/>
            <person name="O'Malley M.A."/>
            <person name="Stajich J.E."/>
            <person name="Spatafora J.W."/>
            <person name="Visel A."/>
            <person name="Grigoriev I.V."/>
        </authorList>
    </citation>
    <scope>NUCLEOTIDE SEQUENCE [LARGE SCALE GENOMIC DNA]</scope>
    <source>
        <strain evidence="1 2">CBS 129021</strain>
    </source>
</reference>
<dbReference type="EMBL" id="MCFJ01000006">
    <property type="protein sequence ID" value="ORY65057.1"/>
    <property type="molecule type" value="Genomic_DNA"/>
</dbReference>
<protein>
    <submittedName>
        <fullName evidence="1">Uncharacterized protein</fullName>
    </submittedName>
</protein>
<dbReference type="AlphaFoldDB" id="A0A1Y2E0Q0"/>
<dbReference type="RefSeq" id="XP_040716209.1">
    <property type="nucleotide sequence ID" value="XM_040854004.1"/>
</dbReference>